<organism evidence="1 2">
    <name type="scientific">Cricetibacter osteomyelitidis</name>
    <dbReference type="NCBI Taxonomy" id="1521931"/>
    <lineage>
        <taxon>Bacteria</taxon>
        <taxon>Pseudomonadati</taxon>
        <taxon>Pseudomonadota</taxon>
        <taxon>Gammaproteobacteria</taxon>
        <taxon>Pasteurellales</taxon>
        <taxon>Pasteurellaceae</taxon>
        <taxon>Cricetibacter</taxon>
    </lineage>
</organism>
<comment type="caution">
    <text evidence="1">The sequence shown here is derived from an EMBL/GenBank/DDBJ whole genome shotgun (WGS) entry which is preliminary data.</text>
</comment>
<reference evidence="1 2" key="1">
    <citation type="submission" date="2019-03" db="EMBL/GenBank/DDBJ databases">
        <title>Genomic Encyclopedia of Type Strains, Phase IV (KMG-IV): sequencing the most valuable type-strain genomes for metagenomic binning, comparative biology and taxonomic classification.</title>
        <authorList>
            <person name="Goeker M."/>
        </authorList>
    </citation>
    <scope>NUCLEOTIDE SEQUENCE [LARGE SCALE GENOMIC DNA]</scope>
    <source>
        <strain evidence="1 2">DSM 28404</strain>
    </source>
</reference>
<gene>
    <name evidence="1" type="ORF">EDC44_10449</name>
</gene>
<dbReference type="Proteomes" id="UP000295763">
    <property type="component" value="Unassembled WGS sequence"/>
</dbReference>
<name>A0A4R2T570_9PAST</name>
<keyword evidence="2" id="KW-1185">Reference proteome</keyword>
<proteinExistence type="predicted"/>
<accession>A0A4R2T570</accession>
<dbReference type="AlphaFoldDB" id="A0A4R2T570"/>
<sequence>MTHAVFYNFCEYSIELRSNNVSEWEYEHIEKKYRKIIEPKSSRFASAVASDDSETENARNNQYFVKEGDNMKKYFYIDKYARQRTNFIACPENAKPTGDGNWIRAK</sequence>
<protein>
    <submittedName>
        <fullName evidence="1">Uncharacterized protein</fullName>
    </submittedName>
</protein>
<evidence type="ECO:0000313" key="2">
    <source>
        <dbReference type="Proteomes" id="UP000295763"/>
    </source>
</evidence>
<evidence type="ECO:0000313" key="1">
    <source>
        <dbReference type="EMBL" id="TCP96516.1"/>
    </source>
</evidence>
<dbReference type="EMBL" id="SLYB01000004">
    <property type="protein sequence ID" value="TCP96516.1"/>
    <property type="molecule type" value="Genomic_DNA"/>
</dbReference>